<proteinExistence type="predicted"/>
<keyword evidence="1" id="KW-1133">Transmembrane helix</keyword>
<evidence type="ECO:0000256" key="1">
    <source>
        <dbReference type="SAM" id="Phobius"/>
    </source>
</evidence>
<dbReference type="AlphaFoldDB" id="A0A2K1JLT9"/>
<dbReference type="Gramene" id="Pp3c13_14040V3.1">
    <property type="protein sequence ID" value="Pp3c13_14040V3.1"/>
    <property type="gene ID" value="Pp3c13_14040"/>
</dbReference>
<sequence>MEEREVEVTKGEENRQVYKKTITGGAAGSAALLLLYTAAQKF</sequence>
<evidence type="ECO:0000313" key="4">
    <source>
        <dbReference type="Proteomes" id="UP000006727"/>
    </source>
</evidence>
<gene>
    <name evidence="2" type="ORF">PHYPA_017340</name>
</gene>
<accession>A0A2K1JLT9</accession>
<dbReference type="EnsemblPlants" id="Pp3c13_14040V3.1">
    <property type="protein sequence ID" value="Pp3c13_14040V3.1"/>
    <property type="gene ID" value="Pp3c13_14040"/>
</dbReference>
<protein>
    <submittedName>
        <fullName evidence="2 3">Uncharacterized protein</fullName>
    </submittedName>
</protein>
<evidence type="ECO:0000313" key="2">
    <source>
        <dbReference type="EMBL" id="PNR42510.1"/>
    </source>
</evidence>
<feature type="transmembrane region" description="Helical" evidence="1">
    <location>
        <begin position="21"/>
        <end position="39"/>
    </location>
</feature>
<dbReference type="EMBL" id="ABEU02000013">
    <property type="protein sequence ID" value="PNR42510.1"/>
    <property type="molecule type" value="Genomic_DNA"/>
</dbReference>
<keyword evidence="1" id="KW-0472">Membrane</keyword>
<dbReference type="InParanoid" id="A0A2K1JLT9"/>
<organism evidence="2">
    <name type="scientific">Physcomitrium patens</name>
    <name type="common">Spreading-leaved earth moss</name>
    <name type="synonym">Physcomitrella patens</name>
    <dbReference type="NCBI Taxonomy" id="3218"/>
    <lineage>
        <taxon>Eukaryota</taxon>
        <taxon>Viridiplantae</taxon>
        <taxon>Streptophyta</taxon>
        <taxon>Embryophyta</taxon>
        <taxon>Bryophyta</taxon>
        <taxon>Bryophytina</taxon>
        <taxon>Bryopsida</taxon>
        <taxon>Funariidae</taxon>
        <taxon>Funariales</taxon>
        <taxon>Funariaceae</taxon>
        <taxon>Physcomitrium</taxon>
    </lineage>
</organism>
<evidence type="ECO:0000313" key="3">
    <source>
        <dbReference type="EnsemblPlants" id="Pp3c13_14040V3.1"/>
    </source>
</evidence>
<reference evidence="3" key="3">
    <citation type="submission" date="2020-12" db="UniProtKB">
        <authorList>
            <consortium name="EnsemblPlants"/>
        </authorList>
    </citation>
    <scope>IDENTIFICATION</scope>
</reference>
<keyword evidence="4" id="KW-1185">Reference proteome</keyword>
<reference evidence="2 4" key="1">
    <citation type="journal article" date="2008" name="Science">
        <title>The Physcomitrella genome reveals evolutionary insights into the conquest of land by plants.</title>
        <authorList>
            <person name="Rensing S."/>
            <person name="Lang D."/>
            <person name="Zimmer A."/>
            <person name="Terry A."/>
            <person name="Salamov A."/>
            <person name="Shapiro H."/>
            <person name="Nishiyama T."/>
            <person name="Perroud P.-F."/>
            <person name="Lindquist E."/>
            <person name="Kamisugi Y."/>
            <person name="Tanahashi T."/>
            <person name="Sakakibara K."/>
            <person name="Fujita T."/>
            <person name="Oishi K."/>
            <person name="Shin-I T."/>
            <person name="Kuroki Y."/>
            <person name="Toyoda A."/>
            <person name="Suzuki Y."/>
            <person name="Hashimoto A."/>
            <person name="Yamaguchi K."/>
            <person name="Sugano A."/>
            <person name="Kohara Y."/>
            <person name="Fujiyama A."/>
            <person name="Anterola A."/>
            <person name="Aoki S."/>
            <person name="Ashton N."/>
            <person name="Barbazuk W.B."/>
            <person name="Barker E."/>
            <person name="Bennetzen J."/>
            <person name="Bezanilla M."/>
            <person name="Blankenship R."/>
            <person name="Cho S.H."/>
            <person name="Dutcher S."/>
            <person name="Estelle M."/>
            <person name="Fawcett J.A."/>
            <person name="Gundlach H."/>
            <person name="Hanada K."/>
            <person name="Heyl A."/>
            <person name="Hicks K.A."/>
            <person name="Hugh J."/>
            <person name="Lohr M."/>
            <person name="Mayer K."/>
            <person name="Melkozernov A."/>
            <person name="Murata T."/>
            <person name="Nelson D."/>
            <person name="Pils B."/>
            <person name="Prigge M."/>
            <person name="Reiss B."/>
            <person name="Renner T."/>
            <person name="Rombauts S."/>
            <person name="Rushton P."/>
            <person name="Sanderfoot A."/>
            <person name="Schween G."/>
            <person name="Shiu S.-H."/>
            <person name="Stueber K."/>
            <person name="Theodoulou F.L."/>
            <person name="Tu H."/>
            <person name="Van de Peer Y."/>
            <person name="Verrier P.J."/>
            <person name="Waters E."/>
            <person name="Wood A."/>
            <person name="Yang L."/>
            <person name="Cove D."/>
            <person name="Cuming A."/>
            <person name="Hasebe M."/>
            <person name="Lucas S."/>
            <person name="Mishler D.B."/>
            <person name="Reski R."/>
            <person name="Grigoriev I."/>
            <person name="Quatrano R.S."/>
            <person name="Boore J.L."/>
        </authorList>
    </citation>
    <scope>NUCLEOTIDE SEQUENCE [LARGE SCALE GENOMIC DNA]</scope>
    <source>
        <strain evidence="3 4">cv. Gransden 2004</strain>
    </source>
</reference>
<reference evidence="2 4" key="2">
    <citation type="journal article" date="2018" name="Plant J.">
        <title>The Physcomitrella patens chromosome-scale assembly reveals moss genome structure and evolution.</title>
        <authorList>
            <person name="Lang D."/>
            <person name="Ullrich K.K."/>
            <person name="Murat F."/>
            <person name="Fuchs J."/>
            <person name="Jenkins J."/>
            <person name="Haas F.B."/>
            <person name="Piednoel M."/>
            <person name="Gundlach H."/>
            <person name="Van Bel M."/>
            <person name="Meyberg R."/>
            <person name="Vives C."/>
            <person name="Morata J."/>
            <person name="Symeonidi A."/>
            <person name="Hiss M."/>
            <person name="Muchero W."/>
            <person name="Kamisugi Y."/>
            <person name="Saleh O."/>
            <person name="Blanc G."/>
            <person name="Decker E.L."/>
            <person name="van Gessel N."/>
            <person name="Grimwood J."/>
            <person name="Hayes R.D."/>
            <person name="Graham S.W."/>
            <person name="Gunter L.E."/>
            <person name="McDaniel S.F."/>
            <person name="Hoernstein S.N.W."/>
            <person name="Larsson A."/>
            <person name="Li F.W."/>
            <person name="Perroud P.F."/>
            <person name="Phillips J."/>
            <person name="Ranjan P."/>
            <person name="Rokshar D.S."/>
            <person name="Rothfels C.J."/>
            <person name="Schneider L."/>
            <person name="Shu S."/>
            <person name="Stevenson D.W."/>
            <person name="Thummler F."/>
            <person name="Tillich M."/>
            <person name="Villarreal Aguilar J.C."/>
            <person name="Widiez T."/>
            <person name="Wong G.K."/>
            <person name="Wymore A."/>
            <person name="Zhang Y."/>
            <person name="Zimmer A.D."/>
            <person name="Quatrano R.S."/>
            <person name="Mayer K.F.X."/>
            <person name="Goodstein D."/>
            <person name="Casacuberta J.M."/>
            <person name="Vandepoele K."/>
            <person name="Reski R."/>
            <person name="Cuming A.C."/>
            <person name="Tuskan G.A."/>
            <person name="Maumus F."/>
            <person name="Salse J."/>
            <person name="Schmutz J."/>
            <person name="Rensing S.A."/>
        </authorList>
    </citation>
    <scope>NUCLEOTIDE SEQUENCE [LARGE SCALE GENOMIC DNA]</scope>
    <source>
        <strain evidence="3 4">cv. Gransden 2004</strain>
    </source>
</reference>
<dbReference type="Proteomes" id="UP000006727">
    <property type="component" value="Chromosome 13"/>
</dbReference>
<keyword evidence="1" id="KW-0812">Transmembrane</keyword>
<name>A0A2K1JLT9_PHYPA</name>
<dbReference type="PaxDb" id="3218-PP1S5_5V6.1"/>